<keyword evidence="2" id="KW-1133">Transmembrane helix</keyword>
<dbReference type="CDD" id="cd00198">
    <property type="entry name" value="vWFA"/>
    <property type="match status" value="1"/>
</dbReference>
<dbReference type="RefSeq" id="WP_203004336.1">
    <property type="nucleotide sequence ID" value="NZ_JADWYU010000249.1"/>
</dbReference>
<dbReference type="PANTHER" id="PTHR10579:SF43">
    <property type="entry name" value="ZINC FINGER (C3HC4-TYPE RING FINGER) FAMILY PROTEIN"/>
    <property type="match status" value="1"/>
</dbReference>
<dbReference type="InterPro" id="IPR036465">
    <property type="entry name" value="vWFA_dom_sf"/>
</dbReference>
<evidence type="ECO:0000256" key="2">
    <source>
        <dbReference type="SAM" id="Phobius"/>
    </source>
</evidence>
<feature type="domain" description="VWFA" evidence="4">
    <location>
        <begin position="57"/>
        <end position="228"/>
    </location>
</feature>
<proteinExistence type="predicted"/>
<keyword evidence="6" id="KW-1185">Reference proteome</keyword>
<feature type="transmembrane region" description="Helical" evidence="2">
    <location>
        <begin position="666"/>
        <end position="686"/>
    </location>
</feature>
<evidence type="ECO:0000313" key="6">
    <source>
        <dbReference type="Proteomes" id="UP000604475"/>
    </source>
</evidence>
<keyword evidence="2" id="KW-0812">Transmembrane</keyword>
<dbReference type="EMBL" id="JAEACQ010000267">
    <property type="protein sequence ID" value="MBL7631327.1"/>
    <property type="molecule type" value="Genomic_DNA"/>
</dbReference>
<dbReference type="InterPro" id="IPR002035">
    <property type="entry name" value="VWF_A"/>
</dbReference>
<evidence type="ECO:0000313" key="5">
    <source>
        <dbReference type="EMBL" id="MBL7631327.1"/>
    </source>
</evidence>
<sequence length="815" mass="83856">MRGRGRLRVACLLTCAFVLSAVVAAGGRADPVAALNGLPAAGQGQPGPRLNADSPLDAVILLDESGSLDQAALDREKQAAALIAATDLGQDTRLAIVGFASAGELPAARTYCPLAPVDDQSAPDRLGSCLRAVKRRDKAAGNDTDYHAALAAAVDAFTAAGMPADPREQSDPRRRVIFLLTDGRPSIKGQDETGGAVDGAAQATFALIDADQGLRSRLQGVEIWPLALAVPGPAPAEEGPANAFLTQLAGKGAGKPAAYCPSTGMPASPPVIPWLRSAGDLGDGLMTTLTALRCVYPDPVATSRVAGDRVQVTIPAGVSDATITVLAPVGAPEPTFYLPGDDGAPGDRAAPSHGADDTGGTAYTSRRYAADRGVTVSSLRIVNPPPGTWAVSAEPGTPAGQLTVLAVWKVTAKLLLGMVAPAPGSSVQVGMSLLGRQDTFGDPRLMSNIQVSVVARVPRADGAADVVAGPLPLSDDVRRGAGLEWFGAPGDGVFAGLLPIPSTATGPIELAATVAGSSLGVPLCGTRRACAQVTAPSDGLTVGDAGGVEVARYPVAITGRVTSGEELSGRVVVTGSRSDRSPQISLALRRDQPADLDLRGDLGQSGNRTTFYTLTVGARVQPGPLRGTIRIYDTSTDPPSAITDIPINLSVVSPSAGGVRGSGGPALWLAVVLIGLVLLAALGAAVRSARRRRAPDEEETTAAGMVAYLWRNDSRLAHLAAPDEDARELAFTVNHELGVLVPAEARDADWVFRRRGGAIQGRRRGSTDWIKYDPDKDANAQFWTDRADIKITIRDMGVAEPPALRTSEDGATTGG</sequence>
<dbReference type="AlphaFoldDB" id="A0A937RJH9"/>
<protein>
    <submittedName>
        <fullName evidence="5">VWA domain-containing protein</fullName>
    </submittedName>
</protein>
<accession>A0A937RJH9</accession>
<keyword evidence="3" id="KW-0732">Signal</keyword>
<evidence type="ECO:0000256" key="3">
    <source>
        <dbReference type="SAM" id="SignalP"/>
    </source>
</evidence>
<dbReference type="SMART" id="SM00327">
    <property type="entry name" value="VWA"/>
    <property type="match status" value="1"/>
</dbReference>
<keyword evidence="2" id="KW-0472">Membrane</keyword>
<evidence type="ECO:0000256" key="1">
    <source>
        <dbReference type="SAM" id="MobiDB-lite"/>
    </source>
</evidence>
<feature type="chain" id="PRO_5038082088" evidence="3">
    <location>
        <begin position="25"/>
        <end position="815"/>
    </location>
</feature>
<gene>
    <name evidence="5" type="ORF">I7412_30035</name>
</gene>
<comment type="caution">
    <text evidence="5">The sequence shown here is derived from an EMBL/GenBank/DDBJ whole genome shotgun (WGS) entry which is preliminary data.</text>
</comment>
<evidence type="ECO:0000259" key="4">
    <source>
        <dbReference type="PROSITE" id="PS50234"/>
    </source>
</evidence>
<organism evidence="5 6">
    <name type="scientific">Frankia nepalensis</name>
    <dbReference type="NCBI Taxonomy" id="1836974"/>
    <lineage>
        <taxon>Bacteria</taxon>
        <taxon>Bacillati</taxon>
        <taxon>Actinomycetota</taxon>
        <taxon>Actinomycetes</taxon>
        <taxon>Frankiales</taxon>
        <taxon>Frankiaceae</taxon>
        <taxon>Frankia</taxon>
    </lineage>
</organism>
<feature type="region of interest" description="Disordered" evidence="1">
    <location>
        <begin position="341"/>
        <end position="362"/>
    </location>
</feature>
<dbReference type="PANTHER" id="PTHR10579">
    <property type="entry name" value="CALCIUM-ACTIVATED CHLORIDE CHANNEL REGULATOR"/>
    <property type="match status" value="1"/>
</dbReference>
<name>A0A937RJH9_9ACTN</name>
<feature type="signal peptide" evidence="3">
    <location>
        <begin position="1"/>
        <end position="24"/>
    </location>
</feature>
<dbReference type="Proteomes" id="UP000604475">
    <property type="component" value="Unassembled WGS sequence"/>
</dbReference>
<dbReference type="InterPro" id="IPR051266">
    <property type="entry name" value="CLCR"/>
</dbReference>
<dbReference type="Gene3D" id="3.40.50.410">
    <property type="entry name" value="von Willebrand factor, type A domain"/>
    <property type="match status" value="1"/>
</dbReference>
<dbReference type="PROSITE" id="PS50234">
    <property type="entry name" value="VWFA"/>
    <property type="match status" value="1"/>
</dbReference>
<dbReference type="SUPFAM" id="SSF53300">
    <property type="entry name" value="vWA-like"/>
    <property type="match status" value="1"/>
</dbReference>
<dbReference type="Pfam" id="PF13519">
    <property type="entry name" value="VWA_2"/>
    <property type="match status" value="1"/>
</dbReference>
<reference evidence="5" key="1">
    <citation type="submission" date="2020-12" db="EMBL/GenBank/DDBJ databases">
        <title>Genomic characterization of non-nitrogen-fixing Frankia strains.</title>
        <authorList>
            <person name="Carlos-Shanley C."/>
            <person name="Guerra T."/>
            <person name="Hahn D."/>
        </authorList>
    </citation>
    <scope>NUCLEOTIDE SEQUENCE</scope>
    <source>
        <strain evidence="5">CN6</strain>
    </source>
</reference>